<evidence type="ECO:0000313" key="2">
    <source>
        <dbReference type="EMBL" id="PLT31839.1"/>
    </source>
</evidence>
<keyword evidence="1" id="KW-1133">Transmembrane helix</keyword>
<accession>A0A2N5MBU3</accession>
<feature type="transmembrane region" description="Helical" evidence="1">
    <location>
        <begin position="31"/>
        <end position="46"/>
    </location>
</feature>
<evidence type="ECO:0000256" key="1">
    <source>
        <dbReference type="SAM" id="Phobius"/>
    </source>
</evidence>
<sequence>MSKKVQVFNLIAGITIVGTMVYLIISGANNLPYVIIALFFVSYWLQKVNIMKFTKVLGIIITSLLLL</sequence>
<proteinExistence type="predicted"/>
<keyword evidence="1" id="KW-0812">Transmembrane</keyword>
<evidence type="ECO:0000313" key="3">
    <source>
        <dbReference type="Proteomes" id="UP000234748"/>
    </source>
</evidence>
<comment type="caution">
    <text evidence="2">The sequence shown here is derived from an EMBL/GenBank/DDBJ whole genome shotgun (WGS) entry which is preliminary data.</text>
</comment>
<dbReference type="AlphaFoldDB" id="A0A2N5MBU3"/>
<feature type="transmembrane region" description="Helical" evidence="1">
    <location>
        <begin position="7"/>
        <end position="25"/>
    </location>
</feature>
<reference evidence="2 3" key="1">
    <citation type="submission" date="2017-11" db="EMBL/GenBank/DDBJ databases">
        <title>Comparitive Functional Genomics of Dry Heat Resistant strains isolated from the Viking Spacecraft.</title>
        <authorList>
            <person name="Seuylemezian A."/>
            <person name="Cooper K."/>
            <person name="Vaishampayan P."/>
        </authorList>
    </citation>
    <scope>NUCLEOTIDE SEQUENCE [LARGE SCALE GENOMIC DNA]</scope>
    <source>
        <strain evidence="2 3">V1-29</strain>
    </source>
</reference>
<gene>
    <name evidence="2" type="ORF">CUU66_01385</name>
</gene>
<dbReference type="EMBL" id="PGUY01000002">
    <property type="protein sequence ID" value="PLT31839.1"/>
    <property type="molecule type" value="Genomic_DNA"/>
</dbReference>
<organism evidence="2 3">
    <name type="scientific">Peribacillus deserti</name>
    <dbReference type="NCBI Taxonomy" id="673318"/>
    <lineage>
        <taxon>Bacteria</taxon>
        <taxon>Bacillati</taxon>
        <taxon>Bacillota</taxon>
        <taxon>Bacilli</taxon>
        <taxon>Bacillales</taxon>
        <taxon>Bacillaceae</taxon>
        <taxon>Peribacillus</taxon>
    </lineage>
</organism>
<protein>
    <submittedName>
        <fullName evidence="2">Uncharacterized protein</fullName>
    </submittedName>
</protein>
<name>A0A2N5MBU3_9BACI</name>
<dbReference type="Proteomes" id="UP000234748">
    <property type="component" value="Unassembled WGS sequence"/>
</dbReference>
<keyword evidence="1" id="KW-0472">Membrane</keyword>
<keyword evidence="3" id="KW-1185">Reference proteome</keyword>